<dbReference type="Gene3D" id="1.10.510.10">
    <property type="entry name" value="Transferase(Phosphotransferase) domain 1"/>
    <property type="match status" value="1"/>
</dbReference>
<evidence type="ECO:0000259" key="5">
    <source>
        <dbReference type="PROSITE" id="PS50011"/>
    </source>
</evidence>
<dbReference type="GO" id="GO:0005524">
    <property type="term" value="F:ATP binding"/>
    <property type="evidence" value="ECO:0007669"/>
    <property type="project" value="UniProtKB-UniRule"/>
</dbReference>
<evidence type="ECO:0000256" key="4">
    <source>
        <dbReference type="SAM" id="MobiDB-lite"/>
    </source>
</evidence>
<dbReference type="InterPro" id="IPR003591">
    <property type="entry name" value="Leu-rich_rpt_typical-subtyp"/>
</dbReference>
<dbReference type="HOGENOM" id="CLU_454648_0_0_1"/>
<evidence type="ECO:0000313" key="7">
    <source>
        <dbReference type="Proteomes" id="UP000001449"/>
    </source>
</evidence>
<dbReference type="InterPro" id="IPR050216">
    <property type="entry name" value="LRR_domain-containing"/>
</dbReference>
<dbReference type="PaxDb" id="35128-Thaps1849"/>
<dbReference type="Gene3D" id="3.80.10.10">
    <property type="entry name" value="Ribonuclease Inhibitor"/>
    <property type="match status" value="2"/>
</dbReference>
<evidence type="ECO:0000256" key="2">
    <source>
        <dbReference type="ARBA" id="ARBA00022737"/>
    </source>
</evidence>
<dbReference type="KEGG" id="tps:THAPSDRAFT_1849"/>
<keyword evidence="3" id="KW-0547">Nucleotide-binding</keyword>
<dbReference type="STRING" id="35128.B8BS41"/>
<evidence type="ECO:0000256" key="1">
    <source>
        <dbReference type="ARBA" id="ARBA00022614"/>
    </source>
</evidence>
<proteinExistence type="predicted"/>
<dbReference type="PANTHER" id="PTHR48051">
    <property type="match status" value="1"/>
</dbReference>
<keyword evidence="7" id="KW-1185">Reference proteome</keyword>
<dbReference type="PANTHER" id="PTHR48051:SF1">
    <property type="entry name" value="RAS SUPPRESSOR PROTEIN 1"/>
    <property type="match status" value="1"/>
</dbReference>
<feature type="non-terminal residue" evidence="6">
    <location>
        <position position="1"/>
    </location>
</feature>
<dbReference type="InterPro" id="IPR017441">
    <property type="entry name" value="Protein_kinase_ATP_BS"/>
</dbReference>
<dbReference type="PROSITE" id="PS00107">
    <property type="entry name" value="PROTEIN_KINASE_ATP"/>
    <property type="match status" value="1"/>
</dbReference>
<dbReference type="PROSITE" id="PS51450">
    <property type="entry name" value="LRR"/>
    <property type="match status" value="1"/>
</dbReference>
<name>B8BS41_THAPS</name>
<dbReference type="FunFam" id="3.80.10.10:FF:001611">
    <property type="entry name" value="Uncharacterized protein"/>
    <property type="match status" value="2"/>
</dbReference>
<keyword evidence="3" id="KW-0067">ATP-binding</keyword>
<dbReference type="eggNOG" id="KOG0619">
    <property type="taxonomic scope" value="Eukaryota"/>
</dbReference>
<accession>B8BS41</accession>
<organism evidence="6 7">
    <name type="scientific">Thalassiosira pseudonana</name>
    <name type="common">Marine diatom</name>
    <name type="synonym">Cyclotella nana</name>
    <dbReference type="NCBI Taxonomy" id="35128"/>
    <lineage>
        <taxon>Eukaryota</taxon>
        <taxon>Sar</taxon>
        <taxon>Stramenopiles</taxon>
        <taxon>Ochrophyta</taxon>
        <taxon>Bacillariophyta</taxon>
        <taxon>Coscinodiscophyceae</taxon>
        <taxon>Thalassiosirophycidae</taxon>
        <taxon>Thalassiosirales</taxon>
        <taxon>Thalassiosiraceae</taxon>
        <taxon>Thalassiosira</taxon>
    </lineage>
</organism>
<dbReference type="InterPro" id="IPR001611">
    <property type="entry name" value="Leu-rich_rpt"/>
</dbReference>
<dbReference type="GO" id="GO:0005737">
    <property type="term" value="C:cytoplasm"/>
    <property type="evidence" value="ECO:0000318"/>
    <property type="project" value="GO_Central"/>
</dbReference>
<reference evidence="6 7" key="1">
    <citation type="journal article" date="2004" name="Science">
        <title>The genome of the diatom Thalassiosira pseudonana: ecology, evolution, and metabolism.</title>
        <authorList>
            <person name="Armbrust E.V."/>
            <person name="Berges J.A."/>
            <person name="Bowler C."/>
            <person name="Green B.R."/>
            <person name="Martinez D."/>
            <person name="Putnam N.H."/>
            <person name="Zhou S."/>
            <person name="Allen A.E."/>
            <person name="Apt K.E."/>
            <person name="Bechner M."/>
            <person name="Brzezinski M.A."/>
            <person name="Chaal B.K."/>
            <person name="Chiovitti A."/>
            <person name="Davis A.K."/>
            <person name="Demarest M.S."/>
            <person name="Detter J.C."/>
            <person name="Glavina T."/>
            <person name="Goodstein D."/>
            <person name="Hadi M.Z."/>
            <person name="Hellsten U."/>
            <person name="Hildebrand M."/>
            <person name="Jenkins B.D."/>
            <person name="Jurka J."/>
            <person name="Kapitonov V.V."/>
            <person name="Kroger N."/>
            <person name="Lau W.W."/>
            <person name="Lane T.W."/>
            <person name="Larimer F.W."/>
            <person name="Lippmeier J.C."/>
            <person name="Lucas S."/>
            <person name="Medina M."/>
            <person name="Montsant A."/>
            <person name="Obornik M."/>
            <person name="Parker M.S."/>
            <person name="Palenik B."/>
            <person name="Pazour G.J."/>
            <person name="Richardson P.M."/>
            <person name="Rynearson T.A."/>
            <person name="Saito M.A."/>
            <person name="Schwartz D.C."/>
            <person name="Thamatrakoln K."/>
            <person name="Valentin K."/>
            <person name="Vardi A."/>
            <person name="Wilkerson F.P."/>
            <person name="Rokhsar D.S."/>
        </authorList>
    </citation>
    <scope>NUCLEOTIDE SEQUENCE [LARGE SCALE GENOMIC DNA]</scope>
    <source>
        <strain evidence="6 7">CCMP1335</strain>
    </source>
</reference>
<dbReference type="OMA" id="DEMAING"/>
<dbReference type="InterPro" id="IPR011009">
    <property type="entry name" value="Kinase-like_dom_sf"/>
</dbReference>
<dbReference type="InterPro" id="IPR000719">
    <property type="entry name" value="Prot_kinase_dom"/>
</dbReference>
<feature type="domain" description="Protein kinase" evidence="5">
    <location>
        <begin position="368"/>
        <end position="587"/>
    </location>
</feature>
<dbReference type="GO" id="GO:0004672">
    <property type="term" value="F:protein kinase activity"/>
    <property type="evidence" value="ECO:0007669"/>
    <property type="project" value="InterPro"/>
</dbReference>
<dbReference type="SMART" id="SM00369">
    <property type="entry name" value="LRR_TYP"/>
    <property type="match status" value="5"/>
</dbReference>
<dbReference type="SUPFAM" id="SSF56112">
    <property type="entry name" value="Protein kinase-like (PK-like)"/>
    <property type="match status" value="1"/>
</dbReference>
<dbReference type="PROSITE" id="PS50011">
    <property type="entry name" value="PROTEIN_KINASE_DOM"/>
    <property type="match status" value="1"/>
</dbReference>
<dbReference type="SUPFAM" id="SSF52058">
    <property type="entry name" value="L domain-like"/>
    <property type="match status" value="1"/>
</dbReference>
<reference evidence="6 7" key="2">
    <citation type="journal article" date="2008" name="Nature">
        <title>The Phaeodactylum genome reveals the evolutionary history of diatom genomes.</title>
        <authorList>
            <person name="Bowler C."/>
            <person name="Allen A.E."/>
            <person name="Badger J.H."/>
            <person name="Grimwood J."/>
            <person name="Jabbari K."/>
            <person name="Kuo A."/>
            <person name="Maheswari U."/>
            <person name="Martens C."/>
            <person name="Maumus F."/>
            <person name="Otillar R.P."/>
            <person name="Rayko E."/>
            <person name="Salamov A."/>
            <person name="Vandepoele K."/>
            <person name="Beszteri B."/>
            <person name="Gruber A."/>
            <person name="Heijde M."/>
            <person name="Katinka M."/>
            <person name="Mock T."/>
            <person name="Valentin K."/>
            <person name="Verret F."/>
            <person name="Berges J.A."/>
            <person name="Brownlee C."/>
            <person name="Cadoret J.P."/>
            <person name="Chiovitti A."/>
            <person name="Choi C.J."/>
            <person name="Coesel S."/>
            <person name="De Martino A."/>
            <person name="Detter J.C."/>
            <person name="Durkin C."/>
            <person name="Falciatore A."/>
            <person name="Fournet J."/>
            <person name="Haruta M."/>
            <person name="Huysman M.J."/>
            <person name="Jenkins B.D."/>
            <person name="Jiroutova K."/>
            <person name="Jorgensen R.E."/>
            <person name="Joubert Y."/>
            <person name="Kaplan A."/>
            <person name="Kroger N."/>
            <person name="Kroth P.G."/>
            <person name="La Roche J."/>
            <person name="Lindquist E."/>
            <person name="Lommer M."/>
            <person name="Martin-Jezequel V."/>
            <person name="Lopez P.J."/>
            <person name="Lucas S."/>
            <person name="Mangogna M."/>
            <person name="McGinnis K."/>
            <person name="Medlin L.K."/>
            <person name="Montsant A."/>
            <person name="Oudot-Le Secq M.P."/>
            <person name="Napoli C."/>
            <person name="Obornik M."/>
            <person name="Parker M.S."/>
            <person name="Petit J.L."/>
            <person name="Porcel B.M."/>
            <person name="Poulsen N."/>
            <person name="Robison M."/>
            <person name="Rychlewski L."/>
            <person name="Rynearson T.A."/>
            <person name="Schmutz J."/>
            <person name="Shapiro H."/>
            <person name="Siaut M."/>
            <person name="Stanley M."/>
            <person name="Sussman M.R."/>
            <person name="Taylor A.R."/>
            <person name="Vardi A."/>
            <person name="von Dassow P."/>
            <person name="Vyverman W."/>
            <person name="Willis A."/>
            <person name="Wyrwicz L.S."/>
            <person name="Rokhsar D.S."/>
            <person name="Weissenbach J."/>
            <person name="Armbrust E.V."/>
            <person name="Green B.R."/>
            <person name="Van de Peer Y."/>
            <person name="Grigoriev I.V."/>
        </authorList>
    </citation>
    <scope>NUCLEOTIDE SEQUENCE [LARGE SCALE GENOMIC DNA]</scope>
    <source>
        <strain evidence="6 7">CCMP1335</strain>
    </source>
</reference>
<evidence type="ECO:0000256" key="3">
    <source>
        <dbReference type="PROSITE-ProRule" id="PRU10141"/>
    </source>
</evidence>
<keyword evidence="2" id="KW-0677">Repeat</keyword>
<feature type="binding site" evidence="3">
    <location>
        <position position="395"/>
    </location>
    <ligand>
        <name>ATP</name>
        <dbReference type="ChEBI" id="CHEBI:30616"/>
    </ligand>
</feature>
<protein>
    <recommendedName>
        <fullName evidence="5">Protein kinase domain-containing protein</fullName>
    </recommendedName>
</protein>
<keyword evidence="1" id="KW-0433">Leucine-rich repeat</keyword>
<dbReference type="AlphaFoldDB" id="B8BS41"/>
<dbReference type="RefSeq" id="XP_002286420.1">
    <property type="nucleotide sequence ID" value="XM_002286384.1"/>
</dbReference>
<evidence type="ECO:0000313" key="6">
    <source>
        <dbReference type="EMBL" id="EED96061.1"/>
    </source>
</evidence>
<dbReference type="GeneID" id="7447652"/>
<dbReference type="Pfam" id="PF13855">
    <property type="entry name" value="LRR_8"/>
    <property type="match status" value="2"/>
</dbReference>
<feature type="region of interest" description="Disordered" evidence="4">
    <location>
        <begin position="89"/>
        <end position="117"/>
    </location>
</feature>
<dbReference type="Proteomes" id="UP000001449">
    <property type="component" value="Chromosome 1"/>
</dbReference>
<dbReference type="Gene3D" id="3.30.200.20">
    <property type="entry name" value="Phosphorylase Kinase, domain 1"/>
    <property type="match status" value="1"/>
</dbReference>
<sequence>WCGKVFYPAVAASSGVKIVVMLLEKDGTLFSRLSVCRQSETAEVPLHHHRLSQPPPTTPVPVSSSRMFNNAEETSSLFSDEQLKSDHIVHEVPMRQRRAPKTTQFGPKRPRDETEKAKPALEWTKAIIICLALSSGFVSFVWVRRSRHFLRKSSDYKKIDRCNLASYPLYKIEEVKELSLSGCTGVILPEDTEVWSRFKSLKKLDLNNSSLTELPDEMDVLAPSLEILFLSENKFDAIPDVIGKLSHLRVLSLRGNQLSELSSSNLPASSLVWLILTNNQIKRISADIGQLKGLQKLMLSHNEIKTVPSELGDCKMLELVRLANNNINSMPTEILSLPKLAWMSLSGNPMSHSPKSSEKVIKEKDIIIDHKHVLGKGASGVVYRGTYQDKQVAVKIFKEQSKGSDGNAEDEMAINGLINNPLAISAIGVIESKGAPGTYGGLVMNLLSGTYSLGKVPSFDTVTRDAVGVSHSDVYLHNILKDDEGVSRLSDWGASYVYDRNNAQMAPMIERIEVLAFGRLIQNLFDWHLNIAIPDSTESVSYLESMRKSKLEAGSFRDLIAEILQPLQEDRPTFKMIKERLTAMPEFEEAIASTNSKGHLT</sequence>
<dbReference type="InterPro" id="IPR032675">
    <property type="entry name" value="LRR_dom_sf"/>
</dbReference>
<gene>
    <name evidence="6" type="ORF">THAPSDRAFT_1849</name>
</gene>
<dbReference type="EMBL" id="CM000638">
    <property type="protein sequence ID" value="EED96061.1"/>
    <property type="molecule type" value="Genomic_DNA"/>
</dbReference>
<dbReference type="InParanoid" id="B8BS41"/>